<gene>
    <name evidence="10" type="primary">FGENESH: predicted gene_2.150</name>
    <name evidence="10" type="ORF">BN2166_0009810</name>
</gene>
<dbReference type="Proteomes" id="UP000199069">
    <property type="component" value="Unassembled WGS sequence"/>
</dbReference>
<feature type="region of interest" description="Disordered" evidence="8">
    <location>
        <begin position="700"/>
        <end position="1145"/>
    </location>
</feature>
<feature type="compositionally biased region" description="Polar residues" evidence="8">
    <location>
        <begin position="723"/>
        <end position="735"/>
    </location>
</feature>
<feature type="compositionally biased region" description="Polar residues" evidence="8">
    <location>
        <begin position="150"/>
        <end position="168"/>
    </location>
</feature>
<feature type="compositionally biased region" description="Polar residues" evidence="8">
    <location>
        <begin position="1184"/>
        <end position="1199"/>
    </location>
</feature>
<keyword evidence="6" id="KW-0206">Cytoskeleton</keyword>
<feature type="compositionally biased region" description="Polar residues" evidence="8">
    <location>
        <begin position="277"/>
        <end position="286"/>
    </location>
</feature>
<keyword evidence="11" id="KW-1185">Reference proteome</keyword>
<feature type="compositionally biased region" description="Low complexity" evidence="8">
    <location>
        <begin position="425"/>
        <end position="446"/>
    </location>
</feature>
<organism evidence="10 11">
    <name type="scientific">Rhodotorula toruloides</name>
    <name type="common">Yeast</name>
    <name type="synonym">Rhodosporidium toruloides</name>
    <dbReference type="NCBI Taxonomy" id="5286"/>
    <lineage>
        <taxon>Eukaryota</taxon>
        <taxon>Fungi</taxon>
        <taxon>Dikarya</taxon>
        <taxon>Basidiomycota</taxon>
        <taxon>Pucciniomycotina</taxon>
        <taxon>Microbotryomycetes</taxon>
        <taxon>Sporidiobolales</taxon>
        <taxon>Sporidiobolaceae</taxon>
        <taxon>Rhodotorula</taxon>
    </lineage>
</organism>
<accession>A0A0K3C9C2</accession>
<dbReference type="PANTHER" id="PTHR13142:SF1">
    <property type="entry name" value="INNER CENTROMERE PROTEIN"/>
    <property type="match status" value="1"/>
</dbReference>
<feature type="compositionally biased region" description="Low complexity" evidence="8">
    <location>
        <begin position="330"/>
        <end position="355"/>
    </location>
</feature>
<dbReference type="EMBL" id="CWKI01000002">
    <property type="protein sequence ID" value="CTR05120.1"/>
    <property type="molecule type" value="Genomic_DNA"/>
</dbReference>
<evidence type="ECO:0000256" key="7">
    <source>
        <dbReference type="ARBA" id="ARBA00023242"/>
    </source>
</evidence>
<feature type="region of interest" description="Disordered" evidence="8">
    <location>
        <begin position="417"/>
        <end position="518"/>
    </location>
</feature>
<keyword evidence="4" id="KW-0963">Cytoplasm</keyword>
<feature type="region of interest" description="Disordered" evidence="8">
    <location>
        <begin position="62"/>
        <end position="395"/>
    </location>
</feature>
<evidence type="ECO:0000313" key="11">
    <source>
        <dbReference type="Proteomes" id="UP000199069"/>
    </source>
</evidence>
<evidence type="ECO:0000256" key="4">
    <source>
        <dbReference type="ARBA" id="ARBA00022490"/>
    </source>
</evidence>
<feature type="compositionally biased region" description="Acidic residues" evidence="8">
    <location>
        <begin position="758"/>
        <end position="772"/>
    </location>
</feature>
<comment type="subcellular location">
    <subcellularLocation>
        <location evidence="2">Cytoplasm</location>
        <location evidence="2">Cytoskeleton</location>
        <location evidence="2">Spindle</location>
    </subcellularLocation>
    <subcellularLocation>
        <location evidence="1">Nucleus</location>
    </subcellularLocation>
</comment>
<feature type="compositionally biased region" description="Polar residues" evidence="8">
    <location>
        <begin position="1128"/>
        <end position="1140"/>
    </location>
</feature>
<feature type="compositionally biased region" description="Low complexity" evidence="8">
    <location>
        <begin position="629"/>
        <end position="651"/>
    </location>
</feature>
<feature type="region of interest" description="Disordered" evidence="8">
    <location>
        <begin position="572"/>
        <end position="678"/>
    </location>
</feature>
<feature type="compositionally biased region" description="Acidic residues" evidence="8">
    <location>
        <begin position="849"/>
        <end position="859"/>
    </location>
</feature>
<reference evidence="10 11" key="1">
    <citation type="submission" date="2015-07" db="EMBL/GenBank/DDBJ databases">
        <authorList>
            <person name="Cajimat M.N.B."/>
            <person name="Milazzo M.L."/>
            <person name="Fulhorst C.F."/>
        </authorList>
    </citation>
    <scope>NUCLEOTIDE SEQUENCE [LARGE SCALE GENOMIC DNA]</scope>
    <source>
        <strain evidence="10">Single colony</strain>
    </source>
</reference>
<dbReference type="GO" id="GO:0005634">
    <property type="term" value="C:nucleus"/>
    <property type="evidence" value="ECO:0007669"/>
    <property type="project" value="UniProtKB-SubCell"/>
</dbReference>
<feature type="region of interest" description="Disordered" evidence="8">
    <location>
        <begin position="1160"/>
        <end position="1238"/>
    </location>
</feature>
<feature type="compositionally biased region" description="Low complexity" evidence="8">
    <location>
        <begin position="923"/>
        <end position="935"/>
    </location>
</feature>
<evidence type="ECO:0000256" key="1">
    <source>
        <dbReference type="ARBA" id="ARBA00004123"/>
    </source>
</evidence>
<comment type="similarity">
    <text evidence="3">Belongs to the INCENP family.</text>
</comment>
<feature type="compositionally biased region" description="Low complexity" evidence="8">
    <location>
        <begin position="960"/>
        <end position="974"/>
    </location>
</feature>
<name>A0A0K3C9C2_RHOTO</name>
<feature type="compositionally biased region" description="Acidic residues" evidence="8">
    <location>
        <begin position="907"/>
        <end position="920"/>
    </location>
</feature>
<feature type="compositionally biased region" description="Basic and acidic residues" evidence="8">
    <location>
        <begin position="746"/>
        <end position="757"/>
    </location>
</feature>
<evidence type="ECO:0000256" key="5">
    <source>
        <dbReference type="ARBA" id="ARBA00022829"/>
    </source>
</evidence>
<evidence type="ECO:0000313" key="10">
    <source>
        <dbReference type="EMBL" id="CTR05120.1"/>
    </source>
</evidence>
<feature type="compositionally biased region" description="Polar residues" evidence="8">
    <location>
        <begin position="258"/>
        <end position="268"/>
    </location>
</feature>
<dbReference type="InterPro" id="IPR005635">
    <property type="entry name" value="Inner_centromere_prot_ARK-bd"/>
</dbReference>
<keyword evidence="7" id="KW-0539">Nucleus</keyword>
<feature type="compositionally biased region" description="Basic and acidic residues" evidence="8">
    <location>
        <begin position="1006"/>
        <end position="1054"/>
    </location>
</feature>
<keyword evidence="5" id="KW-0159">Chromosome partition</keyword>
<dbReference type="PANTHER" id="PTHR13142">
    <property type="entry name" value="INNER CENTROMERE PROTEIN"/>
    <property type="match status" value="1"/>
</dbReference>
<feature type="compositionally biased region" description="Polar residues" evidence="8">
    <location>
        <begin position="300"/>
        <end position="310"/>
    </location>
</feature>
<sequence length="1320" mass="138625">MQVHPTTAMLSSLASLAHDSLQAQIDDYADAHRWMDSFFEKLAPKGQQKAGGSRLAMSELMKTPGRKRVATASSAHRTLPSSKKDPVATLLFPAPASPKRSPATGKENSPAASSGQSSSRRMLSPLGQVPSLNKAKAVSPLRAPSPRTFGANNQSARNSPAPVESTSAADVKALDFAPPLELDEPEPFELPAHELSNVMEEDEEEDEDEEEEARQVSNVLTKKEEAVLPAAAKLDEEEKANLSIIGEEEEDEDTSTGSVVTAPSTQPPSLVGAPSIISETQFSQPHAASPKPAEPARALSPQSRSVSGASSIAPEADTEEMSVPLNDAPSTLRSEALASSLSSSTLRTPGGSSTSRFTLGTYSAAKLGSIGLGSSPPPTAPATVGPAIASSRISTGGAAPRQLNFVGLPKKSLGHGLGLGRNWLASGSDSQGSTASQTSSAPSVPAEQAQSGSSTATGATKRKSLEAADVANKAPKLSQVPAGDIEQDEARKRREALANRIQSMQARQSNLGGRTSNVAGPFGGVSNLFGSTKPISTTTPLFHSTSTAPVAKPLLANAPILPSSSSVNIAAELNGPAARRPSVMERVKSFESNTTGTEHVHPPSPSKIPAAFNSTAHHSPRPNSPPPTFSSGRFASPPASPRPASRAAPSGLPVATFGSPRSAQLMPPAAHAASPRLGGITRSPSSFVSASISSILSPPRQAVKVPVVEPKSPARSPVRVANTPPTAVVRSTTPVASPPGMGLADMLKKAEDARSLEMDDELEDEEEEEEDDRPAIRAINASTPASAVVEVQAKAKAKAAAEERQQREAEAKRAAEQAARDLEEQEAQCEREELLKKRLPSLPEPKQQEDDEDDSGSEDGEGRNTAVLTKAVREDLTSKASPSRVVMPGGFGNGSSSHEHCSSAEASDAEDDEAVDDEEDRTTMSMMSSVTASSTLNFSQNHHPFKPVTAHKVPQASRPASKASIASTASTSTTFGLNRSTSAAPASAIKKVKPDVKAVQRTTAAAKKEKEERDRKAAAASDKRSMLQKKQEEERKVKAEGLEKKRKEREEQASKAKASSIRGVKPKAGDDEPSKKRKIEPEAKSRLDPKKATQPGRAITPSASSQQLSSSTRTGAMGPPTAALNKSAGLSSMLNKSNGPSAALNKSAGASAMIGHSFMSNKINLPGSASSSSAARPANPTKPFGSSAQNGARSQQPTPQAKPEPEPFIELPDVDSEYSDSEDEDAQEAKKAAMPRWAQSPNLARALELQQTINPDEIFGPIPKLSIRDMFRNAESAARLRVRTSSAQWEGTDALTQADIERYQRAMGFARTETRPPPPQ</sequence>
<feature type="compositionally biased region" description="Basic and acidic residues" evidence="8">
    <location>
        <begin position="488"/>
        <end position="497"/>
    </location>
</feature>
<dbReference type="Pfam" id="PF03941">
    <property type="entry name" value="INCENP_ARK-bind"/>
    <property type="match status" value="1"/>
</dbReference>
<evidence type="ECO:0000256" key="2">
    <source>
        <dbReference type="ARBA" id="ARBA00004186"/>
    </source>
</evidence>
<proteinExistence type="inferred from homology"/>
<feature type="compositionally biased region" description="Polar residues" evidence="8">
    <location>
        <begin position="448"/>
        <end position="458"/>
    </location>
</feature>
<feature type="compositionally biased region" description="Low complexity" evidence="8">
    <location>
        <begin position="109"/>
        <end position="125"/>
    </location>
</feature>
<feature type="domain" description="Inner centromere protein ARK-binding" evidence="9">
    <location>
        <begin position="1218"/>
        <end position="1271"/>
    </location>
</feature>
<feature type="compositionally biased region" description="Polar residues" evidence="8">
    <location>
        <begin position="500"/>
        <end position="518"/>
    </location>
</feature>
<dbReference type="GO" id="GO:0007059">
    <property type="term" value="P:chromosome segregation"/>
    <property type="evidence" value="ECO:0007669"/>
    <property type="project" value="UniProtKB-KW"/>
</dbReference>
<dbReference type="GO" id="GO:0005819">
    <property type="term" value="C:spindle"/>
    <property type="evidence" value="ECO:0007669"/>
    <property type="project" value="UniProtKB-SubCell"/>
</dbReference>
<dbReference type="STRING" id="5286.A0A0K3C9C2"/>
<evidence type="ECO:0000256" key="3">
    <source>
        <dbReference type="ARBA" id="ARBA00010042"/>
    </source>
</evidence>
<feature type="compositionally biased region" description="Acidic residues" evidence="8">
    <location>
        <begin position="199"/>
        <end position="212"/>
    </location>
</feature>
<feature type="compositionally biased region" description="Polar residues" evidence="8">
    <location>
        <begin position="975"/>
        <end position="984"/>
    </location>
</feature>
<protein>
    <recommendedName>
        <fullName evidence="9">Inner centromere protein ARK-binding domain-containing protein</fullName>
    </recommendedName>
</protein>
<dbReference type="OMA" id="FRNNLAH"/>
<feature type="compositionally biased region" description="Polar residues" evidence="8">
    <location>
        <begin position="71"/>
        <end position="81"/>
    </location>
</feature>
<feature type="compositionally biased region" description="Acidic residues" evidence="8">
    <location>
        <begin position="1212"/>
        <end position="1226"/>
    </location>
</feature>
<evidence type="ECO:0000256" key="6">
    <source>
        <dbReference type="ARBA" id="ARBA00023212"/>
    </source>
</evidence>
<evidence type="ECO:0000256" key="8">
    <source>
        <dbReference type="SAM" id="MobiDB-lite"/>
    </source>
</evidence>
<feature type="compositionally biased region" description="Low complexity" evidence="8">
    <location>
        <begin position="1102"/>
        <end position="1111"/>
    </location>
</feature>
<evidence type="ECO:0000259" key="9">
    <source>
        <dbReference type="Pfam" id="PF03941"/>
    </source>
</evidence>
<feature type="compositionally biased region" description="Basic and acidic residues" evidence="8">
    <location>
        <begin position="1067"/>
        <end position="1091"/>
    </location>
</feature>
<feature type="compositionally biased region" description="Basic and acidic residues" evidence="8">
    <location>
        <begin position="799"/>
        <end position="836"/>
    </location>
</feature>